<dbReference type="Proteomes" id="UP001228690">
    <property type="component" value="Chromosome"/>
</dbReference>
<evidence type="ECO:0000313" key="2">
    <source>
        <dbReference type="Proteomes" id="UP001228690"/>
    </source>
</evidence>
<sequence length="156" mass="17266">MLSSHVNLQNITNLYNLSQTGQVSVPVTSGAALFSNFNHINGVSVHEGDLADSSSEISVSQLHIINRMIQRLYKLQERQNLAEAALEDKLREIGKASSSPEELRQNLQVLERQLFGNDRIGRADSTQLRAELAQKNAKNVEPEAVQDQGSIFDIVV</sequence>
<dbReference type="RefSeq" id="WP_326927888.1">
    <property type="nucleotide sequence ID" value="NZ_CP123443.1"/>
</dbReference>
<dbReference type="EMBL" id="CP123443">
    <property type="protein sequence ID" value="WGK69702.1"/>
    <property type="molecule type" value="Genomic_DNA"/>
</dbReference>
<protein>
    <submittedName>
        <fullName evidence="1">Uncharacterized protein</fullName>
    </submittedName>
</protein>
<organism evidence="1 2">
    <name type="scientific">Candidatus Haliotispira prima</name>
    <dbReference type="NCBI Taxonomy" id="3034016"/>
    <lineage>
        <taxon>Bacteria</taxon>
        <taxon>Pseudomonadati</taxon>
        <taxon>Spirochaetota</taxon>
        <taxon>Spirochaetia</taxon>
        <taxon>Spirochaetales</taxon>
        <taxon>Spirochaetaceae</taxon>
        <taxon>Candidatus Haliotispira</taxon>
    </lineage>
</organism>
<evidence type="ECO:0000313" key="1">
    <source>
        <dbReference type="EMBL" id="WGK69702.1"/>
    </source>
</evidence>
<reference evidence="1 2" key="1">
    <citation type="submission" date="2023-04" db="EMBL/GenBank/DDBJ databases">
        <title>Spirochaete genome identified in red abalone sample constitutes a novel genus.</title>
        <authorList>
            <person name="Sharma S.P."/>
            <person name="Purcell C.M."/>
            <person name="Hyde J.R."/>
            <person name="Severin A.J."/>
        </authorList>
    </citation>
    <scope>NUCLEOTIDE SEQUENCE [LARGE SCALE GENOMIC DNA]</scope>
    <source>
        <strain evidence="1 2">SP-2023</strain>
    </source>
</reference>
<keyword evidence="2" id="KW-1185">Reference proteome</keyword>
<proteinExistence type="predicted"/>
<name>A0ABY8MI59_9SPIO</name>
<accession>A0ABY8MI59</accession>
<gene>
    <name evidence="1" type="ORF">P0082_02235</name>
</gene>